<dbReference type="NCBIfam" id="NF002134">
    <property type="entry name" value="PRK00971.1-4"/>
    <property type="match status" value="1"/>
</dbReference>
<reference evidence="9" key="2">
    <citation type="submission" date="2023-10" db="EMBL/GenBank/DDBJ databases">
        <authorList>
            <person name="Choi B."/>
        </authorList>
    </citation>
    <scope>NUCLEOTIDE SEQUENCE</scope>
    <source>
        <strain evidence="9">UMB0763</strain>
    </source>
</reference>
<dbReference type="PANTHER" id="PTHR12544:SF29">
    <property type="entry name" value="GLUTAMINASE"/>
    <property type="match status" value="1"/>
</dbReference>
<dbReference type="Proteomes" id="UP000234560">
    <property type="component" value="Chromosome"/>
</dbReference>
<dbReference type="InterPro" id="IPR015868">
    <property type="entry name" value="Glutaminase"/>
</dbReference>
<dbReference type="EC" id="3.5.1.2" evidence="3 7"/>
<feature type="binding site" evidence="7">
    <location>
        <position position="165"/>
    </location>
    <ligand>
        <name>substrate</name>
    </ligand>
</feature>
<evidence type="ECO:0000256" key="1">
    <source>
        <dbReference type="ARBA" id="ARBA00011076"/>
    </source>
</evidence>
<dbReference type="Gene3D" id="3.40.710.10">
    <property type="entry name" value="DD-peptidase/beta-lactamase superfamily"/>
    <property type="match status" value="1"/>
</dbReference>
<dbReference type="EMBL" id="CP136958">
    <property type="protein sequence ID" value="WOT02868.1"/>
    <property type="molecule type" value="Genomic_DNA"/>
</dbReference>
<reference evidence="9" key="1">
    <citation type="submission" date="2017-12" db="EMBL/GenBank/DDBJ databases">
        <authorList>
            <person name="Thomas-White K."/>
            <person name="Wolfe A.J."/>
        </authorList>
    </citation>
    <scope>NUCLEOTIDE SEQUENCE</scope>
    <source>
        <strain evidence="9">UMB0763</strain>
    </source>
</reference>
<feature type="binding site" evidence="7">
    <location>
        <position position="259"/>
    </location>
    <ligand>
        <name>substrate</name>
    </ligand>
</feature>
<protein>
    <recommendedName>
        <fullName evidence="6 7">Glutaminase</fullName>
        <ecNumber evidence="3 7">3.5.1.2</ecNumber>
    </recommendedName>
</protein>
<name>A0AAF1BSK9_9CORY</name>
<gene>
    <name evidence="7" type="primary">glsA</name>
    <name evidence="9" type="ORF">CYJ47_03595</name>
</gene>
<evidence type="ECO:0000313" key="10">
    <source>
        <dbReference type="Proteomes" id="UP000234560"/>
    </source>
</evidence>
<evidence type="ECO:0000256" key="3">
    <source>
        <dbReference type="ARBA" id="ARBA00012918"/>
    </source>
</evidence>
<dbReference type="PROSITE" id="PS50801">
    <property type="entry name" value="STAS"/>
    <property type="match status" value="1"/>
</dbReference>
<dbReference type="AlphaFoldDB" id="A0AAF1BSK9"/>
<keyword evidence="4 7" id="KW-0378">Hydrolase</keyword>
<dbReference type="HAMAP" id="MF_00313">
    <property type="entry name" value="Glutaminase"/>
    <property type="match status" value="1"/>
</dbReference>
<feature type="binding site" evidence="7">
    <location>
        <position position="189"/>
    </location>
    <ligand>
        <name>substrate</name>
    </ligand>
</feature>
<dbReference type="InterPro" id="IPR036513">
    <property type="entry name" value="STAS_dom_sf"/>
</dbReference>
<dbReference type="InterPro" id="IPR002645">
    <property type="entry name" value="STAS_dom"/>
</dbReference>
<dbReference type="NCBIfam" id="TIGR03814">
    <property type="entry name" value="Gln_ase"/>
    <property type="match status" value="1"/>
</dbReference>
<feature type="domain" description="STAS" evidence="8">
    <location>
        <begin position="314"/>
        <end position="413"/>
    </location>
</feature>
<accession>A0AAF1BSK9</accession>
<feature type="binding site" evidence="7">
    <location>
        <position position="158"/>
    </location>
    <ligand>
        <name>substrate</name>
    </ligand>
</feature>
<dbReference type="PANTHER" id="PTHR12544">
    <property type="entry name" value="GLUTAMINASE"/>
    <property type="match status" value="1"/>
</dbReference>
<evidence type="ECO:0000259" key="8">
    <source>
        <dbReference type="PROSITE" id="PS50801"/>
    </source>
</evidence>
<dbReference type="Pfam" id="PF01740">
    <property type="entry name" value="STAS"/>
    <property type="match status" value="1"/>
</dbReference>
<comment type="similarity">
    <text evidence="1 7">Belongs to the glutaminase family.</text>
</comment>
<comment type="catalytic activity">
    <reaction evidence="5 7">
        <text>L-glutamine + H2O = L-glutamate + NH4(+)</text>
        <dbReference type="Rhea" id="RHEA:15889"/>
        <dbReference type="ChEBI" id="CHEBI:15377"/>
        <dbReference type="ChEBI" id="CHEBI:28938"/>
        <dbReference type="ChEBI" id="CHEBI:29985"/>
        <dbReference type="ChEBI" id="CHEBI:58359"/>
        <dbReference type="EC" id="3.5.1.2"/>
    </reaction>
</comment>
<dbReference type="GO" id="GO:0004359">
    <property type="term" value="F:glutaminase activity"/>
    <property type="evidence" value="ECO:0007669"/>
    <property type="project" value="UniProtKB-UniRule"/>
</dbReference>
<evidence type="ECO:0000256" key="4">
    <source>
        <dbReference type="ARBA" id="ARBA00022801"/>
    </source>
</evidence>
<dbReference type="InterPro" id="IPR012338">
    <property type="entry name" value="Beta-lactam/transpept-like"/>
</dbReference>
<dbReference type="GO" id="GO:0006537">
    <property type="term" value="P:glutamate biosynthetic process"/>
    <property type="evidence" value="ECO:0007669"/>
    <property type="project" value="TreeGrafter"/>
</dbReference>
<evidence type="ECO:0000256" key="6">
    <source>
        <dbReference type="ARBA" id="ARBA00070405"/>
    </source>
</evidence>
<dbReference type="Gene3D" id="3.30.750.24">
    <property type="entry name" value="STAS domain"/>
    <property type="match status" value="1"/>
</dbReference>
<dbReference type="KEGG" id="cpyr:CYJ47_03595"/>
<organism evidence="9 10">
    <name type="scientific">Corynebacterium pyruviciproducens</name>
    <dbReference type="NCBI Taxonomy" id="598660"/>
    <lineage>
        <taxon>Bacteria</taxon>
        <taxon>Bacillati</taxon>
        <taxon>Actinomycetota</taxon>
        <taxon>Actinomycetes</taxon>
        <taxon>Mycobacteriales</taxon>
        <taxon>Corynebacteriaceae</taxon>
        <taxon>Corynebacterium</taxon>
    </lineage>
</organism>
<dbReference type="SUPFAM" id="SSF52091">
    <property type="entry name" value="SpoIIaa-like"/>
    <property type="match status" value="1"/>
</dbReference>
<dbReference type="GO" id="GO:0006543">
    <property type="term" value="P:L-glutamine catabolic process"/>
    <property type="evidence" value="ECO:0007669"/>
    <property type="project" value="TreeGrafter"/>
</dbReference>
<evidence type="ECO:0000256" key="5">
    <source>
        <dbReference type="ARBA" id="ARBA00049534"/>
    </source>
</evidence>
<dbReference type="FunFam" id="3.40.710.10:FF:000005">
    <property type="entry name" value="Glutaminase"/>
    <property type="match status" value="1"/>
</dbReference>
<proteinExistence type="inferred from homology"/>
<comment type="subunit">
    <text evidence="2 7">Homotetramer.</text>
</comment>
<dbReference type="SUPFAM" id="SSF56601">
    <property type="entry name" value="beta-lactamase/transpeptidase-like"/>
    <property type="match status" value="1"/>
</dbReference>
<evidence type="ECO:0000313" key="9">
    <source>
        <dbReference type="EMBL" id="WOT02868.1"/>
    </source>
</evidence>
<sequence>MCSPIPHYLTRILDAVKDEDEGDVADYIPALAETDPARLGLAVCTTTGRCYAVGDSDPFSLQSISKPFTYALALDEWGFDAVSAAVGVEPSGDAFNELSLEEDGRPMNPMINAGAIAINQLINGAGSSVEERIDKIVTFFSRLAGRALRVNKDIAGSELDTADRNFALAHMLHSFGIVEDDPHDAVVTYVHQCAVEVTVVDLAVMAATLASGGIQPVTGERVIGRDAARIALSVMATAGMYDFAGRWMTQVGIPAKSGVSGGLMGTLPGRLGIASFSPRLDPTGTSVRGRKAFATMSKQFDLHLLTGTNYRVPGVRSIVERDGQTIITLQGWVNFTVAEEISSTLLRYTPTPSRVVLDVSRVTGFNTIGRQVVKEQLRRIREEGATVSLYDPEDRITDMEYSDGTHMDEVDEL</sequence>
<feature type="binding site" evidence="7">
    <location>
        <position position="112"/>
    </location>
    <ligand>
        <name>substrate</name>
    </ligand>
</feature>
<dbReference type="RefSeq" id="WP_101678387.1">
    <property type="nucleotide sequence ID" value="NZ_CAMIHY010000006.1"/>
</dbReference>
<evidence type="ECO:0000256" key="7">
    <source>
        <dbReference type="HAMAP-Rule" id="MF_00313"/>
    </source>
</evidence>
<feature type="binding site" evidence="7">
    <location>
        <position position="63"/>
    </location>
    <ligand>
        <name>substrate</name>
    </ligand>
</feature>
<keyword evidence="7" id="KW-0007">Acetylation</keyword>
<dbReference type="Pfam" id="PF04960">
    <property type="entry name" value="Glutaminase"/>
    <property type="match status" value="1"/>
</dbReference>
<evidence type="ECO:0000256" key="2">
    <source>
        <dbReference type="ARBA" id="ARBA00011881"/>
    </source>
</evidence>
<feature type="binding site" evidence="7">
    <location>
        <position position="241"/>
    </location>
    <ligand>
        <name>substrate</name>
    </ligand>
</feature>